<dbReference type="PANTHER" id="PTHR11802:SF3">
    <property type="entry name" value="RETINOID-INDUCIBLE SERINE CARBOXYPEPTIDASE"/>
    <property type="match status" value="1"/>
</dbReference>
<keyword evidence="1 8" id="KW-0121">Carboxypeptidase</keyword>
<evidence type="ECO:0000256" key="4">
    <source>
        <dbReference type="ARBA" id="ARBA00022801"/>
    </source>
</evidence>
<accession>A0A099CYW7</accession>
<dbReference type="SUPFAM" id="SSF53474">
    <property type="entry name" value="alpha/beta-Hydrolases"/>
    <property type="match status" value="1"/>
</dbReference>
<dbReference type="GO" id="GO:0006508">
    <property type="term" value="P:proteolysis"/>
    <property type="evidence" value="ECO:0007669"/>
    <property type="project" value="UniProtKB-KW"/>
</dbReference>
<keyword evidence="3 6" id="KW-0732">Signal</keyword>
<dbReference type="PROSITE" id="PS00131">
    <property type="entry name" value="CARBOXYPEPT_SER_SER"/>
    <property type="match status" value="1"/>
</dbReference>
<evidence type="ECO:0000313" key="8">
    <source>
        <dbReference type="EMBL" id="MBB6183317.1"/>
    </source>
</evidence>
<evidence type="ECO:0000313" key="9">
    <source>
        <dbReference type="Proteomes" id="UP000029708"/>
    </source>
</evidence>
<protein>
    <submittedName>
        <fullName evidence="8">Carboxypeptidase C (Cathepsin A)</fullName>
    </submittedName>
    <submittedName>
        <fullName evidence="7">Peptidase S10</fullName>
    </submittedName>
</protein>
<evidence type="ECO:0000256" key="2">
    <source>
        <dbReference type="ARBA" id="ARBA00022670"/>
    </source>
</evidence>
<dbReference type="EMBL" id="JROI01000010">
    <property type="protein sequence ID" value="KGI78220.1"/>
    <property type="molecule type" value="Genomic_DNA"/>
</dbReference>
<comment type="caution">
    <text evidence="7">The sequence shown here is derived from an EMBL/GenBank/DDBJ whole genome shotgun (WGS) entry which is preliminary data.</text>
</comment>
<dbReference type="RefSeq" id="WP_043100824.1">
    <property type="nucleotide sequence ID" value="NZ_JACHET010000001.1"/>
</dbReference>
<evidence type="ECO:0000256" key="1">
    <source>
        <dbReference type="ARBA" id="ARBA00022645"/>
    </source>
</evidence>
<sequence>MRRHGSVSMLLGMALAVFLAVPALAAPPSKKDGDGMHLPPFPADAHTTQVTHVAGKTIKYNVTVGSLPVRNDQGKKIAEVMYTAYTVPGGDRPVTFAFNGGPGASSVYLNFGAIGPKKIRFGDEGDNPSDRPTLHDNPGTWLDFTDLVFIDPVGTGFSRSLEPQKQTVKDFYSTDADIHYLSRIVYDWLIKNGRMTSRKYLVGESYGGFRGPRITEYLQTQLGVAMNGVVLVSPYLDPNSYKNGEVSPLPWMLTLPSITAAHLEREGKLTPQAMQKVIDYTRGEYAHALMLGNSNPAERDRMIQRVTEMTGLDPTFVKQSGGRLDTGAYLREVHRSQGKLGSVYDSNLTGWDPFPYAPRQKSNDPMLNAIIAPTTEAMVNFITRTVGWKYDGRYYALSYKVNSLWHEDDDADSGSVKQLREAVANDGKLRVLIAHGWNDLSCPFMGSILVVDQMPKMGDASRVQVREYPGGHMFYTRPDSQKAFRKDVMALFQAH</sequence>
<keyword evidence="9" id="KW-1185">Reference proteome</keyword>
<dbReference type="Pfam" id="PF00450">
    <property type="entry name" value="Peptidase_S10"/>
    <property type="match status" value="1"/>
</dbReference>
<feature type="chain" id="PRO_5036291035" evidence="6">
    <location>
        <begin position="26"/>
        <end position="495"/>
    </location>
</feature>
<evidence type="ECO:0000256" key="5">
    <source>
        <dbReference type="ARBA" id="ARBA00023180"/>
    </source>
</evidence>
<keyword evidence="2" id="KW-0645">Protease</keyword>
<dbReference type="AlphaFoldDB" id="A0A099CYW7"/>
<dbReference type="GO" id="GO:0004185">
    <property type="term" value="F:serine-type carboxypeptidase activity"/>
    <property type="evidence" value="ECO:0007669"/>
    <property type="project" value="InterPro"/>
</dbReference>
<evidence type="ECO:0000256" key="3">
    <source>
        <dbReference type="ARBA" id="ARBA00022729"/>
    </source>
</evidence>
<evidence type="ECO:0000256" key="6">
    <source>
        <dbReference type="SAM" id="SignalP"/>
    </source>
</evidence>
<dbReference type="Gene3D" id="3.40.50.1820">
    <property type="entry name" value="alpha/beta hydrolase"/>
    <property type="match status" value="1"/>
</dbReference>
<dbReference type="EMBL" id="JACHET010000001">
    <property type="protein sequence ID" value="MBB6183317.1"/>
    <property type="molecule type" value="Genomic_DNA"/>
</dbReference>
<dbReference type="STRING" id="1543381.LF63_0107765"/>
<reference evidence="8 10" key="2">
    <citation type="submission" date="2020-08" db="EMBL/GenBank/DDBJ databases">
        <title>Genomic Encyclopedia of Type Strains, Phase IV (KMG-IV): sequencing the most valuable type-strain genomes for metagenomic binning, comparative biology and taxonomic classification.</title>
        <authorList>
            <person name="Goeker M."/>
        </authorList>
    </citation>
    <scope>NUCLEOTIDE SEQUENCE [LARGE SCALE GENOMIC DNA]</scope>
    <source>
        <strain evidence="8 10">DSM 107085</strain>
    </source>
</reference>
<dbReference type="HOGENOM" id="CLU_032786_0_0_6"/>
<dbReference type="InterPro" id="IPR029058">
    <property type="entry name" value="AB_hydrolase_fold"/>
</dbReference>
<keyword evidence="5" id="KW-0325">Glycoprotein</keyword>
<dbReference type="PANTHER" id="PTHR11802">
    <property type="entry name" value="SERINE PROTEASE FAMILY S10 SERINE CARBOXYPEPTIDASE"/>
    <property type="match status" value="1"/>
</dbReference>
<evidence type="ECO:0000313" key="10">
    <source>
        <dbReference type="Proteomes" id="UP000560000"/>
    </source>
</evidence>
<dbReference type="Proteomes" id="UP000029708">
    <property type="component" value="Unassembled WGS sequence"/>
</dbReference>
<proteinExistence type="predicted"/>
<dbReference type="InterPro" id="IPR001563">
    <property type="entry name" value="Peptidase_S10"/>
</dbReference>
<dbReference type="InterPro" id="IPR018202">
    <property type="entry name" value="Ser_caboxypep_ser_AS"/>
</dbReference>
<name>A0A099CYW7_9GAMM</name>
<dbReference type="Proteomes" id="UP000560000">
    <property type="component" value="Unassembled WGS sequence"/>
</dbReference>
<gene>
    <name evidence="8" type="ORF">HNQ86_000662</name>
    <name evidence="7" type="ORF">LF63_0107765</name>
</gene>
<organism evidence="7 9">
    <name type="scientific">Oleiagrimonas soli</name>
    <dbReference type="NCBI Taxonomy" id="1543381"/>
    <lineage>
        <taxon>Bacteria</taxon>
        <taxon>Pseudomonadati</taxon>
        <taxon>Pseudomonadota</taxon>
        <taxon>Gammaproteobacteria</taxon>
        <taxon>Lysobacterales</taxon>
        <taxon>Rhodanobacteraceae</taxon>
        <taxon>Oleiagrimonas</taxon>
    </lineage>
</organism>
<evidence type="ECO:0000313" key="7">
    <source>
        <dbReference type="EMBL" id="KGI78220.1"/>
    </source>
</evidence>
<reference evidence="7 9" key="1">
    <citation type="submission" date="2014-09" db="EMBL/GenBank/DDBJ databases">
        <title>Xanthomonadaceae 3.5X direct submission.</title>
        <authorList>
            <person name="Fang T."/>
            <person name="Wang H."/>
        </authorList>
    </citation>
    <scope>NUCLEOTIDE SEQUENCE [LARGE SCALE GENOMIC DNA]</scope>
    <source>
        <strain evidence="7 9">3.5X</strain>
    </source>
</reference>
<feature type="signal peptide" evidence="6">
    <location>
        <begin position="1"/>
        <end position="25"/>
    </location>
</feature>
<keyword evidence="4" id="KW-0378">Hydrolase</keyword>
<dbReference type="OrthoDB" id="9770107at2"/>